<keyword evidence="4 12" id="KW-0032">Aminotransferase</keyword>
<dbReference type="FunFam" id="3.90.1150.10:FF:000006">
    <property type="entry name" value="Phosphoserine aminotransferase"/>
    <property type="match status" value="1"/>
</dbReference>
<dbReference type="PROSITE" id="PS00595">
    <property type="entry name" value="AA_TRANSFER_CLASS_5"/>
    <property type="match status" value="1"/>
</dbReference>
<feature type="binding site" evidence="12">
    <location>
        <position position="172"/>
    </location>
    <ligand>
        <name>pyridoxal 5'-phosphate</name>
        <dbReference type="ChEBI" id="CHEBI:597326"/>
    </ligand>
</feature>
<keyword evidence="7 12" id="KW-0663">Pyridoxal phosphate</keyword>
<keyword evidence="12" id="KW-0963">Cytoplasm</keyword>
<dbReference type="InterPro" id="IPR020578">
    <property type="entry name" value="Aminotrans_V_PyrdxlP_BS"/>
</dbReference>
<dbReference type="InterPro" id="IPR015421">
    <property type="entry name" value="PyrdxlP-dep_Trfase_major"/>
</dbReference>
<feature type="binding site" evidence="12">
    <location>
        <position position="195"/>
    </location>
    <ligand>
        <name>pyridoxal 5'-phosphate</name>
        <dbReference type="ChEBI" id="CHEBI:597326"/>
    </ligand>
</feature>
<dbReference type="GO" id="GO:0004648">
    <property type="term" value="F:O-phospho-L-serine:2-oxoglutarate aminotransferase activity"/>
    <property type="evidence" value="ECO:0007669"/>
    <property type="project" value="UniProtKB-UniRule"/>
</dbReference>
<feature type="binding site" evidence="12">
    <location>
        <begin position="237"/>
        <end position="238"/>
    </location>
    <ligand>
        <name>pyridoxal 5'-phosphate</name>
        <dbReference type="ChEBI" id="CHEBI:597326"/>
    </ligand>
</feature>
<evidence type="ECO:0000256" key="4">
    <source>
        <dbReference type="ARBA" id="ARBA00022576"/>
    </source>
</evidence>
<feature type="binding site" evidence="12">
    <location>
        <position position="42"/>
    </location>
    <ligand>
        <name>L-glutamate</name>
        <dbReference type="ChEBI" id="CHEBI:29985"/>
    </ligand>
</feature>
<evidence type="ECO:0000256" key="8">
    <source>
        <dbReference type="ARBA" id="ARBA00023096"/>
    </source>
</evidence>
<dbReference type="Pfam" id="PF00266">
    <property type="entry name" value="Aminotran_5"/>
    <property type="match status" value="1"/>
</dbReference>
<dbReference type="PIRSF" id="PIRSF000525">
    <property type="entry name" value="SerC"/>
    <property type="match status" value="1"/>
</dbReference>
<evidence type="ECO:0000313" key="15">
    <source>
        <dbReference type="EMBL" id="MBB6478615.1"/>
    </source>
</evidence>
<evidence type="ECO:0000256" key="1">
    <source>
        <dbReference type="ARBA" id="ARBA00004915"/>
    </source>
</evidence>
<dbReference type="SUPFAM" id="SSF53383">
    <property type="entry name" value="PLP-dependent transferases"/>
    <property type="match status" value="1"/>
</dbReference>
<dbReference type="InterPro" id="IPR022278">
    <property type="entry name" value="Pser_aminoTfrase"/>
</dbReference>
<dbReference type="InterPro" id="IPR000192">
    <property type="entry name" value="Aminotrans_V_dom"/>
</dbReference>
<dbReference type="NCBIfam" id="TIGR01364">
    <property type="entry name" value="serC_1"/>
    <property type="match status" value="1"/>
</dbReference>
<evidence type="ECO:0000256" key="11">
    <source>
        <dbReference type="ARBA" id="ARBA00049007"/>
    </source>
</evidence>
<comment type="catalytic activity">
    <reaction evidence="11 12 13">
        <text>O-phospho-L-serine + 2-oxoglutarate = 3-phosphooxypyruvate + L-glutamate</text>
        <dbReference type="Rhea" id="RHEA:14329"/>
        <dbReference type="ChEBI" id="CHEBI:16810"/>
        <dbReference type="ChEBI" id="CHEBI:18110"/>
        <dbReference type="ChEBI" id="CHEBI:29985"/>
        <dbReference type="ChEBI" id="CHEBI:57524"/>
        <dbReference type="EC" id="2.6.1.52"/>
    </reaction>
</comment>
<sequence>MSRATNFFAGPSVLPVEVFQQIAEEMVDYKGTGLSLMETSHRSKTYDEVHNGAVEMMKEIFSIPDNYKVLFLGGGATLQFSMIPLNFLGEGSTADYTLTGTWSKKAAADAAKVGKVNVVFDGKEKNYTTLADASTLKPGEGSKYFHMTSNETIGGIQWKNWPDTGNVPLICDMSSDILSRPVPVEKFGMIYAGAQKNLGPSGATIVIIRDDLVEKCPDSLTAYLNYKTHADSNSLYNTPPVFPIYAINLVLKRMKENGGLEGMVAHNKKKAELLYSAIDNSNGYYRSPVDEAYRSNMNVVFRLPNEDLEKKFIEEATAERMYGLKGHRSVGGCRASIYNSMTIEGVEKLTSFMKDFASKN</sequence>
<feature type="binding site" evidence="12">
    <location>
        <begin position="76"/>
        <end position="77"/>
    </location>
    <ligand>
        <name>pyridoxal 5'-phosphate</name>
        <dbReference type="ChEBI" id="CHEBI:597326"/>
    </ligand>
</feature>
<name>A0A841R424_9SPIO</name>
<comment type="pathway">
    <text evidence="2 12 13">Amino-acid biosynthesis; L-serine biosynthesis; L-serine from 3-phospho-D-glycerate: step 2/3.</text>
</comment>
<keyword evidence="16" id="KW-1185">Reference proteome</keyword>
<comment type="subcellular location">
    <subcellularLocation>
        <location evidence="12">Cytoplasm</location>
    </subcellularLocation>
</comment>
<dbReference type="AlphaFoldDB" id="A0A841R424"/>
<dbReference type="PANTHER" id="PTHR43247">
    <property type="entry name" value="PHOSPHOSERINE AMINOTRANSFERASE"/>
    <property type="match status" value="1"/>
</dbReference>
<comment type="caution">
    <text evidence="15">The sequence shown here is derived from an EMBL/GenBank/DDBJ whole genome shotgun (WGS) entry which is preliminary data.</text>
</comment>
<evidence type="ECO:0000256" key="2">
    <source>
        <dbReference type="ARBA" id="ARBA00005099"/>
    </source>
</evidence>
<evidence type="ECO:0000256" key="6">
    <source>
        <dbReference type="ARBA" id="ARBA00022679"/>
    </source>
</evidence>
<keyword evidence="9 12" id="KW-0718">Serine biosynthesis</keyword>
<dbReference type="EC" id="2.6.1.52" evidence="12"/>
<gene>
    <name evidence="12" type="primary">serC</name>
    <name evidence="15" type="ORF">HNR50_000248</name>
</gene>
<comment type="subunit">
    <text evidence="12">Homodimer.</text>
</comment>
<dbReference type="UniPathway" id="UPA00244">
    <property type="reaction ID" value="UER00311"/>
</dbReference>
<dbReference type="EMBL" id="JACHGJ010000001">
    <property type="protein sequence ID" value="MBB6478615.1"/>
    <property type="molecule type" value="Genomic_DNA"/>
</dbReference>
<evidence type="ECO:0000256" key="7">
    <source>
        <dbReference type="ARBA" id="ARBA00022898"/>
    </source>
</evidence>
<reference evidence="15 16" key="1">
    <citation type="submission" date="2020-08" db="EMBL/GenBank/DDBJ databases">
        <title>Genomic Encyclopedia of Type Strains, Phase IV (KMG-IV): sequencing the most valuable type-strain genomes for metagenomic binning, comparative biology and taxonomic classification.</title>
        <authorList>
            <person name="Goeker M."/>
        </authorList>
    </citation>
    <scope>NUCLEOTIDE SEQUENCE [LARGE SCALE GENOMIC DNA]</scope>
    <source>
        <strain evidence="15 16">DSM 2461</strain>
    </source>
</reference>
<accession>A0A841R424</accession>
<comment type="similarity">
    <text evidence="3 12">Belongs to the class-V pyridoxal-phosphate-dependent aminotransferase family. SerC subfamily.</text>
</comment>
<comment type="caution">
    <text evidence="12">Lacks conserved residue(s) required for the propagation of feature annotation.</text>
</comment>
<comment type="function">
    <text evidence="12">Catalyzes the reversible conversion of 3-phosphohydroxypyruvate to phosphoserine and of 3-hydroxy-2-oxo-4-phosphonooxybutanoate to phosphohydroxythreonine.</text>
</comment>
<proteinExistence type="inferred from homology"/>
<feature type="modified residue" description="N6-(pyridoxal phosphate)lysine" evidence="12">
    <location>
        <position position="196"/>
    </location>
</feature>
<evidence type="ECO:0000256" key="12">
    <source>
        <dbReference type="HAMAP-Rule" id="MF_00160"/>
    </source>
</evidence>
<dbReference type="PANTHER" id="PTHR43247:SF1">
    <property type="entry name" value="PHOSPHOSERINE AMINOTRANSFERASE"/>
    <property type="match status" value="1"/>
</dbReference>
<organism evidence="15 16">
    <name type="scientific">Spirochaeta isovalerica</name>
    <dbReference type="NCBI Taxonomy" id="150"/>
    <lineage>
        <taxon>Bacteria</taxon>
        <taxon>Pseudomonadati</taxon>
        <taxon>Spirochaetota</taxon>
        <taxon>Spirochaetia</taxon>
        <taxon>Spirochaetales</taxon>
        <taxon>Spirochaetaceae</taxon>
        <taxon>Spirochaeta</taxon>
    </lineage>
</organism>
<dbReference type="Proteomes" id="UP000587760">
    <property type="component" value="Unassembled WGS sequence"/>
</dbReference>
<dbReference type="RefSeq" id="WP_184742621.1">
    <property type="nucleotide sequence ID" value="NZ_JACHGJ010000001.1"/>
</dbReference>
<dbReference type="HAMAP" id="MF_00160">
    <property type="entry name" value="SerC_aminotrans_5"/>
    <property type="match status" value="1"/>
</dbReference>
<dbReference type="GO" id="GO:0005737">
    <property type="term" value="C:cytoplasm"/>
    <property type="evidence" value="ECO:0007669"/>
    <property type="project" value="UniProtKB-SubCell"/>
</dbReference>
<protein>
    <recommendedName>
        <fullName evidence="12">Phosphoserine aminotransferase</fullName>
        <ecNumber evidence="12">2.6.1.52</ecNumber>
    </recommendedName>
    <alternativeName>
        <fullName evidence="12">Phosphohydroxythreonine aminotransferase</fullName>
        <shortName evidence="12">PSAT</shortName>
    </alternativeName>
</protein>
<keyword evidence="5 12" id="KW-0028">Amino-acid biosynthesis</keyword>
<feature type="binding site" evidence="12">
    <location>
        <position position="102"/>
    </location>
    <ligand>
        <name>pyridoxal 5'-phosphate</name>
        <dbReference type="ChEBI" id="CHEBI:597326"/>
    </ligand>
</feature>
<dbReference type="GO" id="GO:0008615">
    <property type="term" value="P:pyridoxine biosynthetic process"/>
    <property type="evidence" value="ECO:0007669"/>
    <property type="project" value="UniProtKB-UniRule"/>
</dbReference>
<feature type="binding site" evidence="12">
    <location>
        <position position="152"/>
    </location>
    <ligand>
        <name>pyridoxal 5'-phosphate</name>
        <dbReference type="ChEBI" id="CHEBI:597326"/>
    </ligand>
</feature>
<evidence type="ECO:0000313" key="16">
    <source>
        <dbReference type="Proteomes" id="UP000587760"/>
    </source>
</evidence>
<dbReference type="GO" id="GO:0030170">
    <property type="term" value="F:pyridoxal phosphate binding"/>
    <property type="evidence" value="ECO:0007669"/>
    <property type="project" value="UniProtKB-UniRule"/>
</dbReference>
<evidence type="ECO:0000256" key="3">
    <source>
        <dbReference type="ARBA" id="ARBA00006904"/>
    </source>
</evidence>
<feature type="domain" description="Aminotransferase class V" evidence="14">
    <location>
        <begin position="6"/>
        <end position="349"/>
    </location>
</feature>
<evidence type="ECO:0000256" key="10">
    <source>
        <dbReference type="ARBA" id="ARBA00047630"/>
    </source>
</evidence>
<comment type="catalytic activity">
    <reaction evidence="10 12">
        <text>4-(phosphooxy)-L-threonine + 2-oxoglutarate = (R)-3-hydroxy-2-oxo-4-phosphooxybutanoate + L-glutamate</text>
        <dbReference type="Rhea" id="RHEA:16573"/>
        <dbReference type="ChEBI" id="CHEBI:16810"/>
        <dbReference type="ChEBI" id="CHEBI:29985"/>
        <dbReference type="ChEBI" id="CHEBI:58452"/>
        <dbReference type="ChEBI" id="CHEBI:58538"/>
        <dbReference type="EC" id="2.6.1.52"/>
    </reaction>
</comment>
<comment type="cofactor">
    <cofactor evidence="12">
        <name>pyridoxal 5'-phosphate</name>
        <dbReference type="ChEBI" id="CHEBI:597326"/>
    </cofactor>
    <text evidence="12">Binds 1 pyridoxal phosphate per subunit.</text>
</comment>
<dbReference type="Gene3D" id="3.90.1150.10">
    <property type="entry name" value="Aspartate Aminotransferase, domain 1"/>
    <property type="match status" value="1"/>
</dbReference>
<dbReference type="FunFam" id="3.40.640.10:FF:000010">
    <property type="entry name" value="Phosphoserine aminotransferase"/>
    <property type="match status" value="1"/>
</dbReference>
<dbReference type="InterPro" id="IPR015422">
    <property type="entry name" value="PyrdxlP-dep_Trfase_small"/>
</dbReference>
<dbReference type="GO" id="GO:0006564">
    <property type="term" value="P:L-serine biosynthetic process"/>
    <property type="evidence" value="ECO:0007669"/>
    <property type="project" value="UniProtKB-UniRule"/>
</dbReference>
<evidence type="ECO:0000256" key="13">
    <source>
        <dbReference type="RuleBase" id="RU004505"/>
    </source>
</evidence>
<evidence type="ECO:0000259" key="14">
    <source>
        <dbReference type="Pfam" id="PF00266"/>
    </source>
</evidence>
<dbReference type="InterPro" id="IPR015424">
    <property type="entry name" value="PyrdxlP-dep_Trfase"/>
</dbReference>
<comment type="pathway">
    <text evidence="1 12">Cofactor biosynthesis; pyridoxine 5'-phosphate biosynthesis; pyridoxine 5'-phosphate from D-erythrose 4-phosphate: step 3/5.</text>
</comment>
<evidence type="ECO:0000256" key="5">
    <source>
        <dbReference type="ARBA" id="ARBA00022605"/>
    </source>
</evidence>
<keyword evidence="8 12" id="KW-0664">Pyridoxine biosynthesis</keyword>
<dbReference type="NCBIfam" id="NF003764">
    <property type="entry name" value="PRK05355.1"/>
    <property type="match status" value="1"/>
</dbReference>
<dbReference type="Gene3D" id="3.40.640.10">
    <property type="entry name" value="Type I PLP-dependent aspartate aminotransferase-like (Major domain)"/>
    <property type="match status" value="1"/>
</dbReference>
<evidence type="ECO:0000256" key="9">
    <source>
        <dbReference type="ARBA" id="ARBA00023299"/>
    </source>
</evidence>
<dbReference type="UniPathway" id="UPA00135">
    <property type="reaction ID" value="UER00197"/>
</dbReference>
<keyword evidence="6 12" id="KW-0808">Transferase</keyword>